<feature type="signal peptide" evidence="1">
    <location>
        <begin position="1"/>
        <end position="27"/>
    </location>
</feature>
<proteinExistence type="predicted"/>
<gene>
    <name evidence="2" type="ORF">ODALV1_LOCUS13399</name>
</gene>
<evidence type="ECO:0000313" key="3">
    <source>
        <dbReference type="Proteomes" id="UP001642540"/>
    </source>
</evidence>
<evidence type="ECO:0000313" key="2">
    <source>
        <dbReference type="EMBL" id="CAL8109473.1"/>
    </source>
</evidence>
<accession>A0ABP1QSS3</accession>
<dbReference type="Pfam" id="PF01395">
    <property type="entry name" value="PBP_GOBP"/>
    <property type="match status" value="1"/>
</dbReference>
<dbReference type="InterPro" id="IPR036728">
    <property type="entry name" value="PBP_GOBP_sf"/>
</dbReference>
<keyword evidence="3" id="KW-1185">Reference proteome</keyword>
<dbReference type="InterPro" id="IPR006170">
    <property type="entry name" value="PBP/GOBP"/>
</dbReference>
<dbReference type="EMBL" id="CAXLJM020000041">
    <property type="protein sequence ID" value="CAL8109473.1"/>
    <property type="molecule type" value="Genomic_DNA"/>
</dbReference>
<evidence type="ECO:0000256" key="1">
    <source>
        <dbReference type="SAM" id="SignalP"/>
    </source>
</evidence>
<dbReference type="Proteomes" id="UP001642540">
    <property type="component" value="Unassembled WGS sequence"/>
</dbReference>
<comment type="caution">
    <text evidence="2">The sequence shown here is derived from an EMBL/GenBank/DDBJ whole genome shotgun (WGS) entry which is preliminary data.</text>
</comment>
<protein>
    <submittedName>
        <fullName evidence="2">Uncharacterized protein</fullName>
    </submittedName>
</protein>
<organism evidence="2 3">
    <name type="scientific">Orchesella dallaii</name>
    <dbReference type="NCBI Taxonomy" id="48710"/>
    <lineage>
        <taxon>Eukaryota</taxon>
        <taxon>Metazoa</taxon>
        <taxon>Ecdysozoa</taxon>
        <taxon>Arthropoda</taxon>
        <taxon>Hexapoda</taxon>
        <taxon>Collembola</taxon>
        <taxon>Entomobryomorpha</taxon>
        <taxon>Entomobryoidea</taxon>
        <taxon>Orchesellidae</taxon>
        <taxon>Orchesellinae</taxon>
        <taxon>Orchesella</taxon>
    </lineage>
</organism>
<feature type="chain" id="PRO_5045984442" evidence="1">
    <location>
        <begin position="28"/>
        <end position="177"/>
    </location>
</feature>
<keyword evidence="1" id="KW-0732">Signal</keyword>
<reference evidence="2 3" key="1">
    <citation type="submission" date="2024-08" db="EMBL/GenBank/DDBJ databases">
        <authorList>
            <person name="Cucini C."/>
            <person name="Frati F."/>
        </authorList>
    </citation>
    <scope>NUCLEOTIDE SEQUENCE [LARGE SCALE GENOMIC DNA]</scope>
</reference>
<name>A0ABP1QSS3_9HEXA</name>
<sequence length="177" mass="20905">MTSKSYFPYKTLFVFLIAACEIERAVGESEILKSNCSIEFTDEEAKRKLFQECATKHKHEYKIVNITVEEYQEEMNKLESNKFDDNCFTKCWYDTFEMVDKNGKIVMDSFDKYFKSSNISAPLLKEISSVFSECVKETELKFKDAKEIPCKMYAMNEFCYFNKLKGNIKHLDELCYK</sequence>
<dbReference type="Gene3D" id="1.10.238.20">
    <property type="entry name" value="Pheromone/general odorant binding protein domain"/>
    <property type="match status" value="1"/>
</dbReference>
<dbReference type="SUPFAM" id="SSF47565">
    <property type="entry name" value="Insect pheromone/odorant-binding proteins"/>
    <property type="match status" value="1"/>
</dbReference>